<feature type="transmembrane region" description="Helical" evidence="1">
    <location>
        <begin position="206"/>
        <end position="229"/>
    </location>
</feature>
<feature type="transmembrane region" description="Helical" evidence="1">
    <location>
        <begin position="89"/>
        <end position="107"/>
    </location>
</feature>
<keyword evidence="1" id="KW-1133">Transmembrane helix</keyword>
<name>A0A426TZE5_9CHLR</name>
<dbReference type="Proteomes" id="UP000280307">
    <property type="component" value="Unassembled WGS sequence"/>
</dbReference>
<feature type="transmembrane region" description="Helical" evidence="1">
    <location>
        <begin position="348"/>
        <end position="368"/>
    </location>
</feature>
<feature type="transmembrane region" description="Helical" evidence="1">
    <location>
        <begin position="156"/>
        <end position="185"/>
    </location>
</feature>
<protein>
    <recommendedName>
        <fullName evidence="4">Glycosyltransferase RgtA/B/C/D-like domain-containing protein</fullName>
    </recommendedName>
</protein>
<accession>A0A426TZE5</accession>
<comment type="caution">
    <text evidence="2">The sequence shown here is derived from an EMBL/GenBank/DDBJ whole genome shotgun (WGS) entry which is preliminary data.</text>
</comment>
<keyword evidence="1" id="KW-0812">Transmembrane</keyword>
<feature type="transmembrane region" description="Helical" evidence="1">
    <location>
        <begin position="380"/>
        <end position="400"/>
    </location>
</feature>
<organism evidence="2 3">
    <name type="scientific">Candidatus Viridilinea halotolerans</name>
    <dbReference type="NCBI Taxonomy" id="2491704"/>
    <lineage>
        <taxon>Bacteria</taxon>
        <taxon>Bacillati</taxon>
        <taxon>Chloroflexota</taxon>
        <taxon>Chloroflexia</taxon>
        <taxon>Chloroflexales</taxon>
        <taxon>Chloroflexineae</taxon>
        <taxon>Oscillochloridaceae</taxon>
        <taxon>Candidatus Viridilinea</taxon>
    </lineage>
</organism>
<feature type="transmembrane region" description="Helical" evidence="1">
    <location>
        <begin position="318"/>
        <end position="336"/>
    </location>
</feature>
<evidence type="ECO:0000313" key="3">
    <source>
        <dbReference type="Proteomes" id="UP000280307"/>
    </source>
</evidence>
<feature type="transmembrane region" description="Helical" evidence="1">
    <location>
        <begin position="119"/>
        <end position="150"/>
    </location>
</feature>
<gene>
    <name evidence="2" type="ORF">EI684_11115</name>
</gene>
<feature type="transmembrane region" description="Helical" evidence="1">
    <location>
        <begin position="420"/>
        <end position="436"/>
    </location>
</feature>
<feature type="non-terminal residue" evidence="2">
    <location>
        <position position="664"/>
    </location>
</feature>
<dbReference type="AlphaFoldDB" id="A0A426TZE5"/>
<evidence type="ECO:0000256" key="1">
    <source>
        <dbReference type="SAM" id="Phobius"/>
    </source>
</evidence>
<reference evidence="2 3" key="1">
    <citation type="submission" date="2018-12" db="EMBL/GenBank/DDBJ databases">
        <title>Genome Sequence of Candidatus Viridilinea halotolerans isolated from saline sulfide-rich spring.</title>
        <authorList>
            <person name="Grouzdev D.S."/>
            <person name="Burganskaya E.I."/>
            <person name="Krutkina M.S."/>
            <person name="Sukhacheva M.V."/>
            <person name="Gorlenko V.M."/>
        </authorList>
    </citation>
    <scope>NUCLEOTIDE SEQUENCE [LARGE SCALE GENOMIC DNA]</scope>
    <source>
        <strain evidence="2">Chok-6</strain>
    </source>
</reference>
<sequence>MTNQSIRAASWQRTTAAGLLLLIVQWWLLYPLHQTMDLPIWDELNFYALPAMQWLNGSPKLQSIEYGPLYSLLYIPFIAELGVQQSVFVMRYVLTLSVTLLLFCFLLRSLRSLKAAMGLTFVWIFSHANIIPITMVFHLALAIFLLTLIFSRINRLAAWLFLCLTGFVRPEYFGLALVYGCYLILLQLKISSRLRFLTKPNPPSRYRWAILLLISFQLGLSAFLFTHVASINFSAGRSWLAFQQHYAFAQVLAGRYNLDPWADFPHIIERDLPGVHSLSDVAYRYPGTLLRHMFANLAALPQALVQFLLPVALLRTPILYGVLLPSAMLFGLAWLINPTQTWHQAKQILGYPIGDLTILALIAPLTILPNILINLRFAQYLMILMPFMFYGLGVWGLAAMRSLRQSEQIPLARVLARSEAWFVPLAFALLVALLLTQPRPFLASYLPAQTLIPKLNALNAILPQGAYTVYGGAIPAYIAYLCPTCRVVYPLNQGMHVDLAADLARHQPAVVAIDSNLLTSPSFDPTMLALLEEPSWQAFIFADEIIYVQQEFASADFTGEHDWILLLPHNWRARYAHRLSPSEYDQRTLNFPVHFWVYTSQARRMQMQITPDRIRDRSDASSLPESIVMHVNGTPTAMINVAYGEIGQLHLNWLRWGVAYGLAR</sequence>
<evidence type="ECO:0008006" key="4">
    <source>
        <dbReference type="Google" id="ProtNLM"/>
    </source>
</evidence>
<keyword evidence="1" id="KW-0472">Membrane</keyword>
<proteinExistence type="predicted"/>
<dbReference type="EMBL" id="RSAS01000432">
    <property type="protein sequence ID" value="RRR71707.1"/>
    <property type="molecule type" value="Genomic_DNA"/>
</dbReference>
<evidence type="ECO:0000313" key="2">
    <source>
        <dbReference type="EMBL" id="RRR71707.1"/>
    </source>
</evidence>
<feature type="transmembrane region" description="Helical" evidence="1">
    <location>
        <begin position="12"/>
        <end position="29"/>
    </location>
</feature>